<name>A0A1Y6BTW6_9NEIS</name>
<organism evidence="2 3">
    <name type="scientific">Pseudogulbenkiania subflava DSM 22618</name>
    <dbReference type="NCBI Taxonomy" id="1123014"/>
    <lineage>
        <taxon>Bacteria</taxon>
        <taxon>Pseudomonadati</taxon>
        <taxon>Pseudomonadota</taxon>
        <taxon>Betaproteobacteria</taxon>
        <taxon>Neisseriales</taxon>
        <taxon>Chromobacteriaceae</taxon>
        <taxon>Pseudogulbenkiania</taxon>
    </lineage>
</organism>
<dbReference type="Proteomes" id="UP000192920">
    <property type="component" value="Unassembled WGS sequence"/>
</dbReference>
<dbReference type="Gene3D" id="3.10.290.10">
    <property type="entry name" value="RNA-binding S4 domain"/>
    <property type="match status" value="1"/>
</dbReference>
<reference evidence="3" key="1">
    <citation type="submission" date="2017-04" db="EMBL/GenBank/DDBJ databases">
        <authorList>
            <person name="Varghese N."/>
            <person name="Submissions S."/>
        </authorList>
    </citation>
    <scope>NUCLEOTIDE SEQUENCE [LARGE SCALE GENOMIC DNA]</scope>
    <source>
        <strain evidence="3">DSM 22618</strain>
    </source>
</reference>
<dbReference type="CDD" id="cd00165">
    <property type="entry name" value="S4"/>
    <property type="match status" value="1"/>
</dbReference>
<evidence type="ECO:0000313" key="2">
    <source>
        <dbReference type="EMBL" id="SMF20249.1"/>
    </source>
</evidence>
<accession>A0A1Y6BTW6</accession>
<dbReference type="GO" id="GO:0003723">
    <property type="term" value="F:RNA binding"/>
    <property type="evidence" value="ECO:0007669"/>
    <property type="project" value="UniProtKB-KW"/>
</dbReference>
<dbReference type="Pfam" id="PF13275">
    <property type="entry name" value="S4_2"/>
    <property type="match status" value="1"/>
</dbReference>
<dbReference type="STRING" id="1123014.SAMN02745746_01848"/>
<protein>
    <submittedName>
        <fullName evidence="2">Ribosome-associated protein</fullName>
    </submittedName>
</protein>
<dbReference type="SUPFAM" id="SSF55174">
    <property type="entry name" value="Alpha-L RNA-binding motif"/>
    <property type="match status" value="1"/>
</dbReference>
<dbReference type="RefSeq" id="WP_085276125.1">
    <property type="nucleotide sequence ID" value="NZ_FXAG01000008.1"/>
</dbReference>
<keyword evidence="3" id="KW-1185">Reference proteome</keyword>
<dbReference type="InterPro" id="IPR036986">
    <property type="entry name" value="S4_RNA-bd_sf"/>
</dbReference>
<proteinExistence type="predicted"/>
<sequence length="73" mass="7754">MNETFQLRSEYIALCDLLKACAVAHSGGAAKHMIAEGLVSVDGQVELRKTCKIRPGQVVSGDGFTLCVESAND</sequence>
<gene>
    <name evidence="2" type="ORF">SAMN02745746_01848</name>
</gene>
<keyword evidence="1" id="KW-0694">RNA-binding</keyword>
<evidence type="ECO:0000313" key="3">
    <source>
        <dbReference type="Proteomes" id="UP000192920"/>
    </source>
</evidence>
<dbReference type="PROSITE" id="PS50889">
    <property type="entry name" value="S4"/>
    <property type="match status" value="1"/>
</dbReference>
<evidence type="ECO:0000256" key="1">
    <source>
        <dbReference type="PROSITE-ProRule" id="PRU00182"/>
    </source>
</evidence>
<dbReference type="AlphaFoldDB" id="A0A1Y6BTW6"/>
<dbReference type="EMBL" id="FXAG01000008">
    <property type="protein sequence ID" value="SMF20249.1"/>
    <property type="molecule type" value="Genomic_DNA"/>
</dbReference>